<feature type="transmembrane region" description="Helical" evidence="1">
    <location>
        <begin position="33"/>
        <end position="52"/>
    </location>
</feature>
<name>A0AAJ1SZF0_9BACI</name>
<dbReference type="InterPro" id="IPR021324">
    <property type="entry name" value="DUF2929"/>
</dbReference>
<dbReference type="Pfam" id="PF11151">
    <property type="entry name" value="DUF2929"/>
    <property type="match status" value="1"/>
</dbReference>
<keyword evidence="1" id="KW-1133">Transmembrane helix</keyword>
<evidence type="ECO:0000313" key="3">
    <source>
        <dbReference type="Proteomes" id="UP001237207"/>
    </source>
</evidence>
<proteinExistence type="predicted"/>
<dbReference type="Proteomes" id="UP001237207">
    <property type="component" value="Unassembled WGS sequence"/>
</dbReference>
<dbReference type="AlphaFoldDB" id="A0AAJ1SZF0"/>
<evidence type="ECO:0000313" key="2">
    <source>
        <dbReference type="EMBL" id="MDQ0215678.1"/>
    </source>
</evidence>
<sequence>MRYIMTFFWTFLLIEMLTYVVSSMNGAEFNFQLGALLAVITTFLIFVVSAIIPTEPIEEH</sequence>
<keyword evidence="1" id="KW-0472">Membrane</keyword>
<reference evidence="2" key="1">
    <citation type="submission" date="2023-07" db="EMBL/GenBank/DDBJ databases">
        <title>Genomic Encyclopedia of Type Strains, Phase IV (KMG-IV): sequencing the most valuable type-strain genomes for metagenomic binning, comparative biology and taxonomic classification.</title>
        <authorList>
            <person name="Goeker M."/>
        </authorList>
    </citation>
    <scope>NUCLEOTIDE SEQUENCE</scope>
    <source>
        <strain evidence="2">DSM 23947</strain>
    </source>
</reference>
<organism evidence="2 3">
    <name type="scientific">Oikeobacillus pervagus</name>
    <dbReference type="NCBI Taxonomy" id="1325931"/>
    <lineage>
        <taxon>Bacteria</taxon>
        <taxon>Bacillati</taxon>
        <taxon>Bacillota</taxon>
        <taxon>Bacilli</taxon>
        <taxon>Bacillales</taxon>
        <taxon>Bacillaceae</taxon>
        <taxon>Oikeobacillus</taxon>
    </lineage>
</organism>
<comment type="caution">
    <text evidence="2">The sequence shown here is derived from an EMBL/GenBank/DDBJ whole genome shotgun (WGS) entry which is preliminary data.</text>
</comment>
<keyword evidence="3" id="KW-1185">Reference proteome</keyword>
<protein>
    <recommendedName>
        <fullName evidence="4">DUF2929 domain-containing protein</fullName>
    </recommendedName>
</protein>
<evidence type="ECO:0008006" key="4">
    <source>
        <dbReference type="Google" id="ProtNLM"/>
    </source>
</evidence>
<dbReference type="RefSeq" id="WP_307257677.1">
    <property type="nucleotide sequence ID" value="NZ_JAUSUC010000024.1"/>
</dbReference>
<accession>A0AAJ1SZF0</accession>
<dbReference type="EMBL" id="JAUSUC010000024">
    <property type="protein sequence ID" value="MDQ0215678.1"/>
    <property type="molecule type" value="Genomic_DNA"/>
</dbReference>
<keyword evidence="1" id="KW-0812">Transmembrane</keyword>
<gene>
    <name evidence="2" type="ORF">J2S13_002096</name>
</gene>
<evidence type="ECO:0000256" key="1">
    <source>
        <dbReference type="SAM" id="Phobius"/>
    </source>
</evidence>